<dbReference type="EMBL" id="BQNB010015392">
    <property type="protein sequence ID" value="GJT39506.1"/>
    <property type="molecule type" value="Genomic_DNA"/>
</dbReference>
<name>A0ABQ5DJW0_9ASTR</name>
<sequence>MLVLAHEENAANDKDLTCIFRVVGANNDVNVLDNSPLFDDLLDDIALIAPFEVNGVGFEKGYYLAHGIYS</sequence>
<reference evidence="1" key="1">
    <citation type="journal article" date="2022" name="Int. J. Mol. Sci.">
        <title>Draft Genome of Tanacetum Coccineum: Genomic Comparison of Closely Related Tanacetum-Family Plants.</title>
        <authorList>
            <person name="Yamashiro T."/>
            <person name="Shiraishi A."/>
            <person name="Nakayama K."/>
            <person name="Satake H."/>
        </authorList>
    </citation>
    <scope>NUCLEOTIDE SEQUENCE</scope>
</reference>
<reference evidence="1" key="2">
    <citation type="submission" date="2022-01" db="EMBL/GenBank/DDBJ databases">
        <authorList>
            <person name="Yamashiro T."/>
            <person name="Shiraishi A."/>
            <person name="Satake H."/>
            <person name="Nakayama K."/>
        </authorList>
    </citation>
    <scope>NUCLEOTIDE SEQUENCE</scope>
</reference>
<organism evidence="1 2">
    <name type="scientific">Tanacetum coccineum</name>
    <dbReference type="NCBI Taxonomy" id="301880"/>
    <lineage>
        <taxon>Eukaryota</taxon>
        <taxon>Viridiplantae</taxon>
        <taxon>Streptophyta</taxon>
        <taxon>Embryophyta</taxon>
        <taxon>Tracheophyta</taxon>
        <taxon>Spermatophyta</taxon>
        <taxon>Magnoliopsida</taxon>
        <taxon>eudicotyledons</taxon>
        <taxon>Gunneridae</taxon>
        <taxon>Pentapetalae</taxon>
        <taxon>asterids</taxon>
        <taxon>campanulids</taxon>
        <taxon>Asterales</taxon>
        <taxon>Asteraceae</taxon>
        <taxon>Asteroideae</taxon>
        <taxon>Anthemideae</taxon>
        <taxon>Anthemidinae</taxon>
        <taxon>Tanacetum</taxon>
    </lineage>
</organism>
<dbReference type="InterPro" id="IPR006912">
    <property type="entry name" value="Harbinger_derived_prot"/>
</dbReference>
<comment type="caution">
    <text evidence="1">The sequence shown here is derived from an EMBL/GenBank/DDBJ whole genome shotgun (WGS) entry which is preliminary data.</text>
</comment>
<accession>A0ABQ5DJW0</accession>
<keyword evidence="2" id="KW-1185">Reference proteome</keyword>
<gene>
    <name evidence="1" type="ORF">Tco_0939371</name>
</gene>
<dbReference type="Pfam" id="PF04827">
    <property type="entry name" value="Plant_tran"/>
    <property type="match status" value="1"/>
</dbReference>
<proteinExistence type="predicted"/>
<dbReference type="Proteomes" id="UP001151760">
    <property type="component" value="Unassembled WGS sequence"/>
</dbReference>
<evidence type="ECO:0000313" key="1">
    <source>
        <dbReference type="EMBL" id="GJT39506.1"/>
    </source>
</evidence>
<evidence type="ECO:0000313" key="2">
    <source>
        <dbReference type="Proteomes" id="UP001151760"/>
    </source>
</evidence>
<protein>
    <submittedName>
        <fullName evidence="1">ALP1-like protein</fullName>
    </submittedName>
</protein>